<reference evidence="6 7" key="1">
    <citation type="submission" date="2018-02" db="EMBL/GenBank/DDBJ databases">
        <title>Novel Leptospira species isolated from soil and water in Japan.</title>
        <authorList>
            <person name="Nakao R."/>
            <person name="Masuzawa T."/>
        </authorList>
    </citation>
    <scope>NUCLEOTIDE SEQUENCE [LARGE SCALE GENOMIC DNA]</scope>
    <source>
        <strain evidence="6 7">E8</strain>
    </source>
</reference>
<gene>
    <name evidence="6" type="ORF">LPTSP1_14700</name>
</gene>
<feature type="coiled-coil region" evidence="4">
    <location>
        <begin position="309"/>
        <end position="336"/>
    </location>
</feature>
<dbReference type="EMBL" id="BFAY01000007">
    <property type="protein sequence ID" value="GBF38477.1"/>
    <property type="molecule type" value="Genomic_DNA"/>
</dbReference>
<dbReference type="Proteomes" id="UP000245076">
    <property type="component" value="Unassembled WGS sequence"/>
</dbReference>
<keyword evidence="3" id="KW-0238">DNA-binding</keyword>
<evidence type="ECO:0000313" key="6">
    <source>
        <dbReference type="EMBL" id="GBF38477.1"/>
    </source>
</evidence>
<evidence type="ECO:0000256" key="1">
    <source>
        <dbReference type="ARBA" id="ARBA00010923"/>
    </source>
</evidence>
<dbReference type="Gene3D" id="3.90.220.20">
    <property type="entry name" value="DNA methylase specificity domains"/>
    <property type="match status" value="2"/>
</dbReference>
<dbReference type="SUPFAM" id="SSF116734">
    <property type="entry name" value="DNA methylase specificity domain"/>
    <property type="match status" value="2"/>
</dbReference>
<evidence type="ECO:0000259" key="5">
    <source>
        <dbReference type="Pfam" id="PF01420"/>
    </source>
</evidence>
<evidence type="ECO:0000256" key="2">
    <source>
        <dbReference type="ARBA" id="ARBA00022747"/>
    </source>
</evidence>
<feature type="domain" description="Type I restriction modification DNA specificity" evidence="5">
    <location>
        <begin position="169"/>
        <end position="323"/>
    </location>
</feature>
<comment type="caution">
    <text evidence="6">The sequence shown here is derived from an EMBL/GenBank/DDBJ whole genome shotgun (WGS) entry which is preliminary data.</text>
</comment>
<sequence>MGNIQDGKIDWDNLVFTDNETEIQKYLLNKGNVLFNRTNTIDLVGKTAIYNGERPAIFAGYLIRIKVSDSLLNAEYLNYFLNTKPAKKHGRLVLSIAVGQANINGQKLKKYPIPRPPTLAEQEAIATVLSDTDALIARLETLLSKKRQIKQGAMQELLTGKRRLPGFTVEWETKNLADVCNKITTGKLDANAMSETGEYRFYTCAKEYYYIDYYAFNTEALLISGNGANVGYIHYFKGKFNAYQRTYVLTDFTANPIYLKIYLESNFKNRINTEVNAGNTPYIKMNTISEMDIKLPPTLAEQTAIATVLSDIDSEIEALEKKISKYKQIKQGMMQKLLTGEIRLV</sequence>
<dbReference type="GO" id="GO:0003677">
    <property type="term" value="F:DNA binding"/>
    <property type="evidence" value="ECO:0007669"/>
    <property type="project" value="UniProtKB-KW"/>
</dbReference>
<keyword evidence="4" id="KW-0175">Coiled coil</keyword>
<dbReference type="GO" id="GO:0009307">
    <property type="term" value="P:DNA restriction-modification system"/>
    <property type="evidence" value="ECO:0007669"/>
    <property type="project" value="UniProtKB-KW"/>
</dbReference>
<accession>A0A2P2D1G0</accession>
<dbReference type="Gene3D" id="1.10.287.1120">
    <property type="entry name" value="Bipartite methylase S protein"/>
    <property type="match status" value="1"/>
</dbReference>
<protein>
    <submittedName>
        <fullName evidence="6">Type I restriction modification DNA specificity domain protein</fullName>
    </submittedName>
</protein>
<dbReference type="CDD" id="cd17524">
    <property type="entry name" value="RMtype1_S_EcoUTORF5051P-TRD2-CR2_like"/>
    <property type="match status" value="1"/>
</dbReference>
<dbReference type="AlphaFoldDB" id="A0A2P2D1G0"/>
<comment type="similarity">
    <text evidence="1">Belongs to the type-I restriction system S methylase family.</text>
</comment>
<evidence type="ECO:0000313" key="7">
    <source>
        <dbReference type="Proteomes" id="UP000245076"/>
    </source>
</evidence>
<dbReference type="PANTHER" id="PTHR30408:SF12">
    <property type="entry name" value="TYPE I RESTRICTION ENZYME MJAVIII SPECIFICITY SUBUNIT"/>
    <property type="match status" value="1"/>
</dbReference>
<name>A0A2P2D1G0_9LEPT</name>
<feature type="domain" description="Type I restriction modification DNA specificity" evidence="5">
    <location>
        <begin position="19"/>
        <end position="141"/>
    </location>
</feature>
<proteinExistence type="inferred from homology"/>
<dbReference type="PANTHER" id="PTHR30408">
    <property type="entry name" value="TYPE-1 RESTRICTION ENZYME ECOKI SPECIFICITY PROTEIN"/>
    <property type="match status" value="1"/>
</dbReference>
<dbReference type="InterPro" id="IPR044946">
    <property type="entry name" value="Restrct_endonuc_typeI_TRD_sf"/>
</dbReference>
<keyword evidence="7" id="KW-1185">Reference proteome</keyword>
<keyword evidence="2" id="KW-0680">Restriction system</keyword>
<dbReference type="Pfam" id="PF01420">
    <property type="entry name" value="Methylase_S"/>
    <property type="match status" value="2"/>
</dbReference>
<evidence type="ECO:0000256" key="4">
    <source>
        <dbReference type="SAM" id="Coils"/>
    </source>
</evidence>
<dbReference type="InterPro" id="IPR052021">
    <property type="entry name" value="Type-I_RS_S_subunit"/>
</dbReference>
<organism evidence="6 7">
    <name type="scientific">Leptospira johnsonii</name>
    <dbReference type="NCBI Taxonomy" id="1917820"/>
    <lineage>
        <taxon>Bacteria</taxon>
        <taxon>Pseudomonadati</taxon>
        <taxon>Spirochaetota</taxon>
        <taxon>Spirochaetia</taxon>
        <taxon>Leptospirales</taxon>
        <taxon>Leptospiraceae</taxon>
        <taxon>Leptospira</taxon>
    </lineage>
</organism>
<evidence type="ECO:0000256" key="3">
    <source>
        <dbReference type="ARBA" id="ARBA00023125"/>
    </source>
</evidence>
<dbReference type="InterPro" id="IPR000055">
    <property type="entry name" value="Restrct_endonuc_typeI_TRD"/>
</dbReference>